<accession>A0A3E0K607</accession>
<comment type="caution">
    <text evidence="1">The sequence shown here is derived from an EMBL/GenBank/DDBJ whole genome shotgun (WGS) entry which is preliminary data.</text>
</comment>
<name>A0A3E0K607_9BACI</name>
<sequence>MGLSPFCALPPGSERVRQVYGAEVPAFRQGREPGIFGIFPEGKAKPIHFGGGPASYFSLFYI</sequence>
<organism evidence="1 2">
    <name type="scientific">Caldibacillus debilis</name>
    <dbReference type="NCBI Taxonomy" id="301148"/>
    <lineage>
        <taxon>Bacteria</taxon>
        <taxon>Bacillati</taxon>
        <taxon>Bacillota</taxon>
        <taxon>Bacilli</taxon>
        <taxon>Bacillales</taxon>
        <taxon>Bacillaceae</taxon>
        <taxon>Caldibacillus</taxon>
    </lineage>
</organism>
<dbReference type="EMBL" id="QEWE01000014">
    <property type="protein sequence ID" value="REJ29432.1"/>
    <property type="molecule type" value="Genomic_DNA"/>
</dbReference>
<evidence type="ECO:0000313" key="1">
    <source>
        <dbReference type="EMBL" id="REJ29432.1"/>
    </source>
</evidence>
<dbReference type="Proteomes" id="UP000257014">
    <property type="component" value="Unassembled WGS sequence"/>
</dbReference>
<proteinExistence type="predicted"/>
<reference evidence="1 2" key="1">
    <citation type="submission" date="2018-03" db="EMBL/GenBank/DDBJ databases">
        <authorList>
            <person name="Keele B.F."/>
        </authorList>
    </citation>
    <scope>NUCLEOTIDE SEQUENCE [LARGE SCALE GENOMIC DNA]</scope>
    <source>
        <strain evidence="1">ZCTH4_d</strain>
    </source>
</reference>
<evidence type="ECO:0000313" key="2">
    <source>
        <dbReference type="Proteomes" id="UP000257014"/>
    </source>
</evidence>
<dbReference type="AlphaFoldDB" id="A0A3E0K607"/>
<protein>
    <submittedName>
        <fullName evidence="1">Uncharacterized protein</fullName>
    </submittedName>
</protein>
<gene>
    <name evidence="1" type="ORF">C6P37_05690</name>
</gene>